<reference evidence="7 8" key="1">
    <citation type="submission" date="2017-01" db="EMBL/GenBank/DDBJ databases">
        <title>Complete Genome Sequence of Dolosigranulum pigrum isolated from a Patient with interstitial lung disease.</title>
        <authorList>
            <person name="Mukhopadhyay R."/>
            <person name="Joaquin J."/>
            <person name="Hogue R."/>
            <person name="Fitzgerald S."/>
            <person name="Jospin G."/>
            <person name="Eisen J.A."/>
            <person name="Chaturvedi V."/>
        </authorList>
    </citation>
    <scope>NUCLEOTIDE SEQUENCE [LARGE SCALE GENOMIC DNA]</scope>
    <source>
        <strain evidence="7 8">15S00348</strain>
    </source>
</reference>
<dbReference type="RefSeq" id="WP_077862860.1">
    <property type="nucleotide sequence ID" value="NZ_CP040409.1"/>
</dbReference>
<evidence type="ECO:0000256" key="2">
    <source>
        <dbReference type="ARBA" id="ARBA00022729"/>
    </source>
</evidence>
<proteinExistence type="predicted"/>
<dbReference type="SUPFAM" id="SSF53850">
    <property type="entry name" value="Periplasmic binding protein-like II"/>
    <property type="match status" value="1"/>
</dbReference>
<dbReference type="Proteomes" id="UP000190409">
    <property type="component" value="Unassembled WGS sequence"/>
</dbReference>
<dbReference type="InterPro" id="IPR050490">
    <property type="entry name" value="Bact_solute-bd_prot1"/>
</dbReference>
<evidence type="ECO:0000313" key="8">
    <source>
        <dbReference type="Proteomes" id="UP000190409"/>
    </source>
</evidence>
<dbReference type="EMBL" id="MUYF01000003">
    <property type="protein sequence ID" value="OOL81410.1"/>
    <property type="molecule type" value="Genomic_DNA"/>
</dbReference>
<dbReference type="PANTHER" id="PTHR43649">
    <property type="entry name" value="ARABINOSE-BINDING PROTEIN-RELATED"/>
    <property type="match status" value="1"/>
</dbReference>
<feature type="signal peptide" evidence="6">
    <location>
        <begin position="1"/>
        <end position="19"/>
    </location>
</feature>
<dbReference type="PROSITE" id="PS51257">
    <property type="entry name" value="PROKAR_LIPOPROTEIN"/>
    <property type="match status" value="1"/>
</dbReference>
<keyword evidence="3" id="KW-0472">Membrane</keyword>
<comment type="caution">
    <text evidence="7">The sequence shown here is derived from an EMBL/GenBank/DDBJ whole genome shotgun (WGS) entry which is preliminary data.</text>
</comment>
<dbReference type="AlphaFoldDB" id="A0A1S8KNX5"/>
<evidence type="ECO:0000256" key="6">
    <source>
        <dbReference type="SAM" id="SignalP"/>
    </source>
</evidence>
<dbReference type="NCBIfam" id="TIGR03850">
    <property type="entry name" value="bind_CPR_0540"/>
    <property type="match status" value="1"/>
</dbReference>
<protein>
    <submittedName>
        <fullName evidence="7">Carbohydrate ABC transporter substrate-binding protein</fullName>
    </submittedName>
</protein>
<evidence type="ECO:0000256" key="5">
    <source>
        <dbReference type="ARBA" id="ARBA00023288"/>
    </source>
</evidence>
<gene>
    <name evidence="7" type="ORF">BWX42_06450</name>
</gene>
<accession>A0A1S8KNX5</accession>
<dbReference type="Gene3D" id="3.40.190.10">
    <property type="entry name" value="Periplasmic binding protein-like II"/>
    <property type="match status" value="1"/>
</dbReference>
<evidence type="ECO:0000256" key="1">
    <source>
        <dbReference type="ARBA" id="ARBA00022475"/>
    </source>
</evidence>
<feature type="chain" id="PRO_5039648967" evidence="6">
    <location>
        <begin position="20"/>
        <end position="455"/>
    </location>
</feature>
<keyword evidence="5" id="KW-0449">Lipoprotein</keyword>
<evidence type="ECO:0000313" key="7">
    <source>
        <dbReference type="EMBL" id="OOL81410.1"/>
    </source>
</evidence>
<name>A0A1S8KNX5_9LACT</name>
<dbReference type="PANTHER" id="PTHR43649:SF33">
    <property type="entry name" value="POLYGALACTURONAN_RHAMNOGALACTURONAN-BINDING PROTEIN YTCQ"/>
    <property type="match status" value="1"/>
</dbReference>
<sequence>MKKRALLGLVSAFTLGLYACGTNDAGSDGTAEKTVEQAEDVELQEEVTLKVAALESGYGADMWQEIKEAYEAANENVTIELELAANLEEIIRPNMQAGDYPDVVLLGTGREDALTETLVREKGLENLTETLGMSVYSEDGKVGEKLMEGFTDTLVTNPYGDGETFLMPMFYTPTGLFYNEGLFEEKGWDLPETWDDMLALGEQAAEEDISLFTYPTTGYFDTIMGSMLYASGGPEFFESAMTYEEGAWESEEATRVFETLEKLGEYTHPDTVANANPQDFTQNQQLILDNKALFMPNGTWIVEEMADAPRADNFKWGMMSIPSFEEGGDRYAFTFFEQIWVPEQAQEKEAAKQFITYMYSDEAAEIFAGSGAIQPIQDSINLVSEDNKKFYSIYDEEGALPAMGGFAATNPVPGVSIADELYQQVDSVMAGEVTAKEWQASVSEAANKLRPELQQ</sequence>
<evidence type="ECO:0000256" key="3">
    <source>
        <dbReference type="ARBA" id="ARBA00023136"/>
    </source>
</evidence>
<dbReference type="InterPro" id="IPR006059">
    <property type="entry name" value="SBP"/>
</dbReference>
<keyword evidence="2 6" id="KW-0732">Signal</keyword>
<evidence type="ECO:0000256" key="4">
    <source>
        <dbReference type="ARBA" id="ARBA00023139"/>
    </source>
</evidence>
<keyword evidence="4" id="KW-0564">Palmitate</keyword>
<organism evidence="7 8">
    <name type="scientific">Dolosigranulum pigrum</name>
    <dbReference type="NCBI Taxonomy" id="29394"/>
    <lineage>
        <taxon>Bacteria</taxon>
        <taxon>Bacillati</taxon>
        <taxon>Bacillota</taxon>
        <taxon>Bacilli</taxon>
        <taxon>Lactobacillales</taxon>
        <taxon>Carnobacteriaceae</taxon>
        <taxon>Dolosigranulum</taxon>
    </lineage>
</organism>
<dbReference type="Pfam" id="PF13416">
    <property type="entry name" value="SBP_bac_8"/>
    <property type="match status" value="1"/>
</dbReference>
<keyword evidence="1" id="KW-1003">Cell membrane</keyword>
<dbReference type="InterPro" id="IPR022387">
    <property type="entry name" value="Bind_CPR0540"/>
</dbReference>